<dbReference type="RefSeq" id="WP_071152114.1">
    <property type="nucleotide sequence ID" value="NZ_QQRT01000059.1"/>
</dbReference>
<feature type="domain" description="RNase H type-1" evidence="1">
    <location>
        <begin position="72"/>
        <end position="209"/>
    </location>
</feature>
<accession>A0ABX3D1T3</accession>
<evidence type="ECO:0000313" key="3">
    <source>
        <dbReference type="Proteomes" id="UP000242153"/>
    </source>
</evidence>
<evidence type="ECO:0000313" key="2">
    <source>
        <dbReference type="EMBL" id="OHX52090.1"/>
    </source>
</evidence>
<dbReference type="InterPro" id="IPR036397">
    <property type="entry name" value="RNaseH_sf"/>
</dbReference>
<keyword evidence="3" id="KW-1185">Reference proteome</keyword>
<dbReference type="PANTHER" id="PTHR46387">
    <property type="entry name" value="POLYNUCLEOTIDYL TRANSFERASE, RIBONUCLEASE H-LIKE SUPERFAMILY PROTEIN"/>
    <property type="match status" value="1"/>
</dbReference>
<dbReference type="SUPFAM" id="SSF53098">
    <property type="entry name" value="Ribonuclease H-like"/>
    <property type="match status" value="1"/>
</dbReference>
<reference evidence="2" key="1">
    <citation type="submission" date="2016-07" db="EMBL/GenBank/DDBJ databases">
        <title>Draft genome Planococcus salivarum.</title>
        <authorList>
            <person name="See-Too W.S."/>
        </authorList>
    </citation>
    <scope>NUCLEOTIDE SEQUENCE [LARGE SCALE GENOMIC DNA]</scope>
    <source>
        <strain evidence="2">DSM 23820</strain>
    </source>
</reference>
<evidence type="ECO:0000259" key="1">
    <source>
        <dbReference type="PROSITE" id="PS50879"/>
    </source>
</evidence>
<protein>
    <recommendedName>
        <fullName evidence="1">RNase H type-1 domain-containing protein</fullName>
    </recommendedName>
</protein>
<dbReference type="Gene3D" id="3.30.420.10">
    <property type="entry name" value="Ribonuclease H-like superfamily/Ribonuclease H"/>
    <property type="match status" value="1"/>
</dbReference>
<dbReference type="CDD" id="cd09279">
    <property type="entry name" value="RNase_HI_like"/>
    <property type="match status" value="1"/>
</dbReference>
<dbReference type="InterPro" id="IPR002156">
    <property type="entry name" value="RNaseH_domain"/>
</dbReference>
<dbReference type="Proteomes" id="UP000242153">
    <property type="component" value="Unassembled WGS sequence"/>
</dbReference>
<dbReference type="NCBIfam" id="NF005822">
    <property type="entry name" value="PRK07708.1"/>
    <property type="match status" value="1"/>
</dbReference>
<dbReference type="InterPro" id="IPR012337">
    <property type="entry name" value="RNaseH-like_sf"/>
</dbReference>
<dbReference type="PANTHER" id="PTHR46387:SF2">
    <property type="entry name" value="RIBONUCLEASE HI"/>
    <property type="match status" value="1"/>
</dbReference>
<dbReference type="EMBL" id="MBQG01000077">
    <property type="protein sequence ID" value="OHX52090.1"/>
    <property type="molecule type" value="Genomic_DNA"/>
</dbReference>
<proteinExistence type="predicted"/>
<dbReference type="Pfam" id="PF13456">
    <property type="entry name" value="RVT_3"/>
    <property type="match status" value="1"/>
</dbReference>
<organism evidence="2 3">
    <name type="scientific">Planococcus salinarum</name>
    <dbReference type="NCBI Taxonomy" id="622695"/>
    <lineage>
        <taxon>Bacteria</taxon>
        <taxon>Bacillati</taxon>
        <taxon>Bacillota</taxon>
        <taxon>Bacilli</taxon>
        <taxon>Bacillales</taxon>
        <taxon>Caryophanaceae</taxon>
        <taxon>Planococcus</taxon>
    </lineage>
</organism>
<gene>
    <name evidence="2" type="ORF">BB776_02590</name>
</gene>
<dbReference type="PROSITE" id="PS50879">
    <property type="entry name" value="RNASE_H_1"/>
    <property type="match status" value="1"/>
</dbReference>
<sequence>MKIWLQWKYRSAKGGAETVFRSDEMSAAQGVQIAEDLERTKRVRELVFIDSFDDSVWTIKEMKAYLKSIETEPHDITVYFDGGFDIANKNSGLGCVIYYSQSGKSYRLRQNEQVDELVSNNEAEYAALHLCVQELGYLGVKNMPVNFSGDSKIVINGMRGEWPVIETELVRWADRIEAKLDQLGIQPDYFLLPRKENFEADRLATQALKGIKITGTYAL</sequence>
<comment type="caution">
    <text evidence="2">The sequence shown here is derived from an EMBL/GenBank/DDBJ whole genome shotgun (WGS) entry which is preliminary data.</text>
</comment>
<name>A0ABX3D1T3_9BACL</name>